<accession>A0A916VQI3</accession>
<reference evidence="2" key="1">
    <citation type="journal article" date="2014" name="Int. J. Syst. Evol. Microbiol.">
        <title>Complete genome sequence of Corynebacterium casei LMG S-19264T (=DSM 44701T), isolated from a smear-ripened cheese.</title>
        <authorList>
            <consortium name="US DOE Joint Genome Institute (JGI-PGF)"/>
            <person name="Walter F."/>
            <person name="Albersmeier A."/>
            <person name="Kalinowski J."/>
            <person name="Ruckert C."/>
        </authorList>
    </citation>
    <scope>NUCLEOTIDE SEQUENCE</scope>
    <source>
        <strain evidence="2">CGMCC 1.15880</strain>
    </source>
</reference>
<dbReference type="EMBL" id="BMKA01000002">
    <property type="protein sequence ID" value="GGA18274.1"/>
    <property type="molecule type" value="Genomic_DNA"/>
</dbReference>
<reference evidence="2" key="2">
    <citation type="submission" date="2020-09" db="EMBL/GenBank/DDBJ databases">
        <authorList>
            <person name="Sun Q."/>
            <person name="Zhou Y."/>
        </authorList>
    </citation>
    <scope>NUCLEOTIDE SEQUENCE</scope>
    <source>
        <strain evidence="2">CGMCC 1.15880</strain>
    </source>
</reference>
<gene>
    <name evidence="2" type="ORF">GCM10011498_18680</name>
</gene>
<dbReference type="Pfam" id="PF06904">
    <property type="entry name" value="Extensin-like_C"/>
    <property type="match status" value="1"/>
</dbReference>
<evidence type="ECO:0000313" key="3">
    <source>
        <dbReference type="Proteomes" id="UP000628017"/>
    </source>
</evidence>
<evidence type="ECO:0000313" key="2">
    <source>
        <dbReference type="EMBL" id="GGA18274.1"/>
    </source>
</evidence>
<dbReference type="InterPro" id="IPR009683">
    <property type="entry name" value="Extensin-like_C"/>
</dbReference>
<name>A0A916VQI3_9RHOB</name>
<evidence type="ECO:0000259" key="1">
    <source>
        <dbReference type="Pfam" id="PF06904"/>
    </source>
</evidence>
<proteinExistence type="predicted"/>
<dbReference type="Proteomes" id="UP000628017">
    <property type="component" value="Unassembled WGS sequence"/>
</dbReference>
<dbReference type="AlphaFoldDB" id="A0A916VQI3"/>
<sequence length="238" mass="26735">MQRRNRIGWWLGGLFLPLVALAFATTTLLYHPQTPLPAEWNPTRPLDPTAPSTRITEWKLARAVADPQLCTAALGRIAMPVVTLPPQETDDQCHIRNRVQLSELATARVAALETRCDIALRLAMWEHHGLQPTAQALLGAEITRIHHFGSYSCRTIAGSSRMSQHATANALDISGFDLANGQKIRLRNDWQDTGNTAEFLRSARDSACQWFRMVLSPDYNAAHYDHFHMDQGRWSGCR</sequence>
<dbReference type="RefSeq" id="WP_188673798.1">
    <property type="nucleotide sequence ID" value="NZ_BMKA01000002.1"/>
</dbReference>
<keyword evidence="3" id="KW-1185">Reference proteome</keyword>
<comment type="caution">
    <text evidence="2">The sequence shown here is derived from an EMBL/GenBank/DDBJ whole genome shotgun (WGS) entry which is preliminary data.</text>
</comment>
<feature type="domain" description="Extensin-like C-terminal" evidence="1">
    <location>
        <begin position="69"/>
        <end position="238"/>
    </location>
</feature>
<protein>
    <submittedName>
        <fullName evidence="2">Extensin</fullName>
    </submittedName>
</protein>
<organism evidence="2 3">
    <name type="scientific">Neptunicoccus cionae</name>
    <dbReference type="NCBI Taxonomy" id="2035344"/>
    <lineage>
        <taxon>Bacteria</taxon>
        <taxon>Pseudomonadati</taxon>
        <taxon>Pseudomonadota</taxon>
        <taxon>Alphaproteobacteria</taxon>
        <taxon>Rhodobacterales</taxon>
        <taxon>Paracoccaceae</taxon>
        <taxon>Neptunicoccus</taxon>
    </lineage>
</organism>